<dbReference type="Proteomes" id="UP000029713">
    <property type="component" value="Unassembled WGS sequence"/>
</dbReference>
<dbReference type="PANTHER" id="PTHR11803">
    <property type="entry name" value="2-IMINOBUTANOATE/2-IMINOPROPANOATE DEAMINASE RIDA"/>
    <property type="match status" value="1"/>
</dbReference>
<proteinExistence type="inferred from homology"/>
<dbReference type="AlphaFoldDB" id="A0A098Y7R1"/>
<gene>
    <name evidence="2" type="ORF">IN07_09745</name>
</gene>
<dbReference type="GO" id="GO:0005829">
    <property type="term" value="C:cytosol"/>
    <property type="evidence" value="ECO:0007669"/>
    <property type="project" value="TreeGrafter"/>
</dbReference>
<dbReference type="OrthoDB" id="3212792at2"/>
<dbReference type="SUPFAM" id="SSF55298">
    <property type="entry name" value="YjgF-like"/>
    <property type="match status" value="1"/>
</dbReference>
<dbReference type="PANTHER" id="PTHR11803:SF58">
    <property type="entry name" value="PROTEIN HMF1-RELATED"/>
    <property type="match status" value="1"/>
</dbReference>
<keyword evidence="3" id="KW-1185">Reference proteome</keyword>
<dbReference type="GO" id="GO:0019239">
    <property type="term" value="F:deaminase activity"/>
    <property type="evidence" value="ECO:0007669"/>
    <property type="project" value="TreeGrafter"/>
</dbReference>
<dbReference type="EMBL" id="JPMX01000037">
    <property type="protein sequence ID" value="KGH46893.1"/>
    <property type="molecule type" value="Genomic_DNA"/>
</dbReference>
<dbReference type="RefSeq" id="WP_036335432.1">
    <property type="nucleotide sequence ID" value="NZ_JPMX01000037.1"/>
</dbReference>
<comment type="caution">
    <text evidence="2">The sequence shown here is derived from an EMBL/GenBank/DDBJ whole genome shotgun (WGS) entry which is preliminary data.</text>
</comment>
<protein>
    <submittedName>
        <fullName evidence="2">Endoribonuclease</fullName>
    </submittedName>
</protein>
<sequence length="135" mass="13796">MAITLVNPSGLPAPDVYHQVSVATGSRMVFVAGQVAVDAAGEKVGVGDFAAQVAQAYRNAGTALAEVGASFADVAKMTVYVVDWTLDRMPAFLDGVARASAELGVTPAAPASLIGVSVLFDPDFLVEVEVTAVLD</sequence>
<reference evidence="2 3" key="1">
    <citation type="submission" date="2014-07" db="EMBL/GenBank/DDBJ databases">
        <title>Biosystematic studies on Modestobacter strains isolated from extreme hyper-arid desert soil and from historic building.</title>
        <authorList>
            <person name="Bukarasam K."/>
            <person name="Bull A."/>
            <person name="Girard G."/>
            <person name="van Wezel G."/>
            <person name="Goodfellow M."/>
        </authorList>
    </citation>
    <scope>NUCLEOTIDE SEQUENCE [LARGE SCALE GENOMIC DNA]</scope>
    <source>
        <strain evidence="2 3">KNN45-2b</strain>
    </source>
</reference>
<dbReference type="Gene3D" id="3.30.1330.40">
    <property type="entry name" value="RutC-like"/>
    <property type="match status" value="1"/>
</dbReference>
<organism evidence="2 3">
    <name type="scientific">Modestobacter caceresii</name>
    <dbReference type="NCBI Taxonomy" id="1522368"/>
    <lineage>
        <taxon>Bacteria</taxon>
        <taxon>Bacillati</taxon>
        <taxon>Actinomycetota</taxon>
        <taxon>Actinomycetes</taxon>
        <taxon>Geodermatophilales</taxon>
        <taxon>Geodermatophilaceae</taxon>
        <taxon>Modestobacter</taxon>
    </lineage>
</organism>
<evidence type="ECO:0000313" key="3">
    <source>
        <dbReference type="Proteomes" id="UP000029713"/>
    </source>
</evidence>
<dbReference type="STRING" id="1522368.IN07_09745"/>
<evidence type="ECO:0000313" key="2">
    <source>
        <dbReference type="EMBL" id="KGH46893.1"/>
    </source>
</evidence>
<dbReference type="CDD" id="cd00448">
    <property type="entry name" value="YjgF_YER057c_UK114_family"/>
    <property type="match status" value="1"/>
</dbReference>
<name>A0A098Y7R1_9ACTN</name>
<accession>A0A098Y7R1</accession>
<dbReference type="Pfam" id="PF01042">
    <property type="entry name" value="Ribonuc_L-PSP"/>
    <property type="match status" value="1"/>
</dbReference>
<dbReference type="InterPro" id="IPR035959">
    <property type="entry name" value="RutC-like_sf"/>
</dbReference>
<dbReference type="InterPro" id="IPR006175">
    <property type="entry name" value="YjgF/YER057c/UK114"/>
</dbReference>
<evidence type="ECO:0000256" key="1">
    <source>
        <dbReference type="ARBA" id="ARBA00010552"/>
    </source>
</evidence>
<comment type="similarity">
    <text evidence="1">Belongs to the RutC family.</text>
</comment>